<sequence length="394" mass="40465">MPLAVYVLGLSVFSLGTSEFMVAGLLKMISEDLGVSIAEAGLLVSAFAGGMLVGAPLVAVTTLRISRKLIMIAMLVIFAASHFVGAVAPTYEVLFATRVLSALGCAGFWAVAAASAIMLVPPHRRGRAMAVIVGGLTTANVLGVPAGTFVGGHGGWRLAFLCVGLLSVLALVGVIVLVPPESGTSNMTVRLRTELDAYRNPRLWLAVAIIVLTAATTIATFSYLSPILTEVSGLPDGWLPGVLSLFGLGSLAGVLIGGKLADTRPIFTLASALSAMILVCVLLATKATDLAISVLLVFLMGFLGFVTNPALNTRVFALADRAPTLAGATCVTAFNCGIALAPWVSGKVIDAWGPYTSAAWVSVAFGSVALLAVVAAAIDEHQDGHPRAHSTARS</sequence>
<feature type="transmembrane region" description="Helical" evidence="6">
    <location>
        <begin position="100"/>
        <end position="121"/>
    </location>
</feature>
<dbReference type="Proteomes" id="UP000309992">
    <property type="component" value="Unassembled WGS sequence"/>
</dbReference>
<feature type="transmembrane region" description="Helical" evidence="6">
    <location>
        <begin position="265"/>
        <end position="284"/>
    </location>
</feature>
<accession>A0ABY2RZB6</accession>
<name>A0ABY2RZB6_9PSEU</name>
<evidence type="ECO:0000256" key="5">
    <source>
        <dbReference type="ARBA" id="ARBA00023136"/>
    </source>
</evidence>
<dbReference type="PANTHER" id="PTHR43124:SF3">
    <property type="entry name" value="CHLORAMPHENICOL EFFLUX PUMP RV0191"/>
    <property type="match status" value="1"/>
</dbReference>
<dbReference type="EMBL" id="SWMS01000015">
    <property type="protein sequence ID" value="TKG66646.1"/>
    <property type="molecule type" value="Genomic_DNA"/>
</dbReference>
<proteinExistence type="predicted"/>
<dbReference type="Gene3D" id="1.20.1250.20">
    <property type="entry name" value="MFS general substrate transporter like domains"/>
    <property type="match status" value="2"/>
</dbReference>
<keyword evidence="2" id="KW-1003">Cell membrane</keyword>
<feature type="transmembrane region" description="Helical" evidence="6">
    <location>
        <begin position="357"/>
        <end position="378"/>
    </location>
</feature>
<keyword evidence="5 6" id="KW-0472">Membrane</keyword>
<feature type="transmembrane region" description="Helical" evidence="6">
    <location>
        <begin position="290"/>
        <end position="311"/>
    </location>
</feature>
<evidence type="ECO:0000256" key="1">
    <source>
        <dbReference type="ARBA" id="ARBA00004651"/>
    </source>
</evidence>
<comment type="caution">
    <text evidence="8">The sequence shown here is derived from an EMBL/GenBank/DDBJ whole genome shotgun (WGS) entry which is preliminary data.</text>
</comment>
<dbReference type="InterPro" id="IPR020846">
    <property type="entry name" value="MFS_dom"/>
</dbReference>
<comment type="subcellular location">
    <subcellularLocation>
        <location evidence="1">Cell membrane</location>
        <topology evidence="1">Multi-pass membrane protein</topology>
    </subcellularLocation>
</comment>
<dbReference type="PANTHER" id="PTHR43124">
    <property type="entry name" value="PURINE EFFLUX PUMP PBUE"/>
    <property type="match status" value="1"/>
</dbReference>
<dbReference type="NCBIfam" id="NF033135">
    <property type="entry name" value="cmx_cmrA"/>
    <property type="match status" value="1"/>
</dbReference>
<keyword evidence="3 6" id="KW-0812">Transmembrane</keyword>
<protein>
    <submittedName>
        <fullName evidence="8">MFS transporter</fullName>
    </submittedName>
</protein>
<keyword evidence="9" id="KW-1185">Reference proteome</keyword>
<feature type="transmembrane region" description="Helical" evidence="6">
    <location>
        <begin position="237"/>
        <end position="258"/>
    </location>
</feature>
<feature type="transmembrane region" description="Helical" evidence="6">
    <location>
        <begin position="203"/>
        <end position="225"/>
    </location>
</feature>
<dbReference type="InterPro" id="IPR036259">
    <property type="entry name" value="MFS_trans_sf"/>
</dbReference>
<feature type="transmembrane region" description="Helical" evidence="6">
    <location>
        <begin position="42"/>
        <end position="62"/>
    </location>
</feature>
<dbReference type="SUPFAM" id="SSF103473">
    <property type="entry name" value="MFS general substrate transporter"/>
    <property type="match status" value="1"/>
</dbReference>
<keyword evidence="4 6" id="KW-1133">Transmembrane helix</keyword>
<feature type="transmembrane region" description="Helical" evidence="6">
    <location>
        <begin position="323"/>
        <end position="345"/>
    </location>
</feature>
<evidence type="ECO:0000313" key="9">
    <source>
        <dbReference type="Proteomes" id="UP000309992"/>
    </source>
</evidence>
<dbReference type="RefSeq" id="WP_137096209.1">
    <property type="nucleotide sequence ID" value="NZ_SWMS01000015.1"/>
</dbReference>
<evidence type="ECO:0000313" key="8">
    <source>
        <dbReference type="EMBL" id="TKG66646.1"/>
    </source>
</evidence>
<evidence type="ECO:0000256" key="4">
    <source>
        <dbReference type="ARBA" id="ARBA00022989"/>
    </source>
</evidence>
<dbReference type="Pfam" id="PF07690">
    <property type="entry name" value="MFS_1"/>
    <property type="match status" value="1"/>
</dbReference>
<evidence type="ECO:0000256" key="2">
    <source>
        <dbReference type="ARBA" id="ARBA00022475"/>
    </source>
</evidence>
<dbReference type="InterPro" id="IPR011701">
    <property type="entry name" value="MFS"/>
</dbReference>
<evidence type="ECO:0000256" key="3">
    <source>
        <dbReference type="ARBA" id="ARBA00022692"/>
    </source>
</evidence>
<evidence type="ECO:0000256" key="6">
    <source>
        <dbReference type="SAM" id="Phobius"/>
    </source>
</evidence>
<feature type="domain" description="Major facilitator superfamily (MFS) profile" evidence="7">
    <location>
        <begin position="4"/>
        <end position="384"/>
    </location>
</feature>
<feature type="transmembrane region" description="Helical" evidence="6">
    <location>
        <begin position="156"/>
        <end position="178"/>
    </location>
</feature>
<dbReference type="InterPro" id="IPR050189">
    <property type="entry name" value="MFS_Efflux_Transporters"/>
</dbReference>
<feature type="transmembrane region" description="Helical" evidence="6">
    <location>
        <begin position="128"/>
        <end position="150"/>
    </location>
</feature>
<dbReference type="PROSITE" id="PS50850">
    <property type="entry name" value="MFS"/>
    <property type="match status" value="1"/>
</dbReference>
<gene>
    <name evidence="8" type="ORF">FCN18_24590</name>
</gene>
<feature type="transmembrane region" description="Helical" evidence="6">
    <location>
        <begin position="69"/>
        <end position="88"/>
    </location>
</feature>
<reference evidence="8 9" key="1">
    <citation type="journal article" date="2015" name="Antonie Van Leeuwenhoek">
        <title>Prauserella endophytica sp. nov., an endophytic actinobacterium isolated from Tamarix taklamakanensis.</title>
        <authorList>
            <person name="Liu J.M."/>
            <person name="Habden X."/>
            <person name="Guo L."/>
            <person name="Tuo L."/>
            <person name="Jiang Z.K."/>
            <person name="Liu S.W."/>
            <person name="Liu X.F."/>
            <person name="Chen L."/>
            <person name="Li R.F."/>
            <person name="Zhang Y.Q."/>
            <person name="Sun C.H."/>
        </authorList>
    </citation>
    <scope>NUCLEOTIDE SEQUENCE [LARGE SCALE GENOMIC DNA]</scope>
    <source>
        <strain evidence="8 9">CGMCC 4.7182</strain>
    </source>
</reference>
<organism evidence="8 9">
    <name type="scientific">Prauserella endophytica</name>
    <dbReference type="NCBI Taxonomy" id="1592324"/>
    <lineage>
        <taxon>Bacteria</taxon>
        <taxon>Bacillati</taxon>
        <taxon>Actinomycetota</taxon>
        <taxon>Actinomycetes</taxon>
        <taxon>Pseudonocardiales</taxon>
        <taxon>Pseudonocardiaceae</taxon>
        <taxon>Prauserella</taxon>
        <taxon>Prauserella coralliicola group</taxon>
    </lineage>
</organism>
<dbReference type="CDD" id="cd17324">
    <property type="entry name" value="MFS_NepI_like"/>
    <property type="match status" value="1"/>
</dbReference>
<evidence type="ECO:0000259" key="7">
    <source>
        <dbReference type="PROSITE" id="PS50850"/>
    </source>
</evidence>